<keyword evidence="1" id="KW-0418">Kinase</keyword>
<evidence type="ECO:0000313" key="8">
    <source>
        <dbReference type="EMBL" id="GMF13583.1"/>
    </source>
</evidence>
<evidence type="ECO:0000259" key="7">
    <source>
        <dbReference type="PROSITE" id="PS50011"/>
    </source>
</evidence>
<feature type="repeat" description="ANK" evidence="4">
    <location>
        <begin position="476"/>
        <end position="508"/>
    </location>
</feature>
<dbReference type="PROSITE" id="PS50297">
    <property type="entry name" value="ANK_REP_REGION"/>
    <property type="match status" value="11"/>
</dbReference>
<evidence type="ECO:0000256" key="1">
    <source>
        <dbReference type="ARBA" id="ARBA00022527"/>
    </source>
</evidence>
<dbReference type="PRINTS" id="PR01415">
    <property type="entry name" value="ANKYRIN"/>
</dbReference>
<dbReference type="InterPro" id="IPR008266">
    <property type="entry name" value="Tyr_kinase_AS"/>
</dbReference>
<dbReference type="InterPro" id="IPR008271">
    <property type="entry name" value="Ser/Thr_kinase_AS"/>
</dbReference>
<feature type="region of interest" description="Disordered" evidence="6">
    <location>
        <begin position="1"/>
        <end position="45"/>
    </location>
</feature>
<dbReference type="Gene3D" id="1.10.510.10">
    <property type="entry name" value="Transferase(Phosphotransferase) domain 1"/>
    <property type="match status" value="2"/>
</dbReference>
<dbReference type="InterPro" id="IPR036770">
    <property type="entry name" value="Ankyrin_rpt-contain_sf"/>
</dbReference>
<dbReference type="SMART" id="SM00248">
    <property type="entry name" value="ANK"/>
    <property type="match status" value="20"/>
</dbReference>
<dbReference type="Gene3D" id="3.30.200.20">
    <property type="entry name" value="Phosphorylase Kinase, domain 1"/>
    <property type="match status" value="1"/>
</dbReference>
<dbReference type="InterPro" id="IPR002110">
    <property type="entry name" value="Ankyrin_rpt"/>
</dbReference>
<comment type="caution">
    <text evidence="8">The sequence shown here is derived from an EMBL/GenBank/DDBJ whole genome shotgun (WGS) entry which is preliminary data.</text>
</comment>
<evidence type="ECO:0000313" key="9">
    <source>
        <dbReference type="Proteomes" id="UP001165083"/>
    </source>
</evidence>
<dbReference type="PANTHER" id="PTHR44207">
    <property type="entry name" value="SURFACE ANTIGEN BSPA-LIKE-RELATED"/>
    <property type="match status" value="1"/>
</dbReference>
<proteinExistence type="predicted"/>
<feature type="repeat" description="ANK" evidence="4">
    <location>
        <begin position="274"/>
        <end position="307"/>
    </location>
</feature>
<evidence type="ECO:0000256" key="6">
    <source>
        <dbReference type="SAM" id="MobiDB-lite"/>
    </source>
</evidence>
<dbReference type="GO" id="GO:0004674">
    <property type="term" value="F:protein serine/threonine kinase activity"/>
    <property type="evidence" value="ECO:0007669"/>
    <property type="project" value="UniProtKB-KW"/>
</dbReference>
<dbReference type="SUPFAM" id="SSF48403">
    <property type="entry name" value="Ankyrin repeat"/>
    <property type="match status" value="2"/>
</dbReference>
<organism evidence="8 9">
    <name type="scientific">Phytophthora lilii</name>
    <dbReference type="NCBI Taxonomy" id="2077276"/>
    <lineage>
        <taxon>Eukaryota</taxon>
        <taxon>Sar</taxon>
        <taxon>Stramenopiles</taxon>
        <taxon>Oomycota</taxon>
        <taxon>Peronosporomycetes</taxon>
        <taxon>Peronosporales</taxon>
        <taxon>Peronosporaceae</taxon>
        <taxon>Phytophthora</taxon>
    </lineage>
</organism>
<keyword evidence="4" id="KW-0040">ANK repeat</keyword>
<dbReference type="PANTHER" id="PTHR44207:SF2">
    <property type="entry name" value="REPEAT PROTEIN, PUTATIVE-RELATED"/>
    <property type="match status" value="1"/>
</dbReference>
<feature type="region of interest" description="Disordered" evidence="6">
    <location>
        <begin position="71"/>
        <end position="94"/>
    </location>
</feature>
<keyword evidence="3 5" id="KW-0067">ATP-binding</keyword>
<dbReference type="Gene3D" id="1.25.40.20">
    <property type="entry name" value="Ankyrin repeat-containing domain"/>
    <property type="match status" value="8"/>
</dbReference>
<feature type="repeat" description="ANK" evidence="4">
    <location>
        <begin position="643"/>
        <end position="676"/>
    </location>
</feature>
<keyword evidence="2 5" id="KW-0547">Nucleotide-binding</keyword>
<evidence type="ECO:0000256" key="5">
    <source>
        <dbReference type="PROSITE-ProRule" id="PRU10141"/>
    </source>
</evidence>
<dbReference type="Pfam" id="PF12796">
    <property type="entry name" value="Ank_2"/>
    <property type="match status" value="4"/>
</dbReference>
<accession>A0A9W6TI86</accession>
<feature type="repeat" description="ANK" evidence="4">
    <location>
        <begin position="308"/>
        <end position="330"/>
    </location>
</feature>
<feature type="domain" description="Protein kinase" evidence="7">
    <location>
        <begin position="1279"/>
        <end position="1578"/>
    </location>
</feature>
<dbReference type="Pfam" id="PF07714">
    <property type="entry name" value="PK_Tyr_Ser-Thr"/>
    <property type="match status" value="2"/>
</dbReference>
<dbReference type="SMART" id="SM00220">
    <property type="entry name" value="S_TKc"/>
    <property type="match status" value="2"/>
</dbReference>
<evidence type="ECO:0000256" key="2">
    <source>
        <dbReference type="ARBA" id="ARBA00022741"/>
    </source>
</evidence>
<protein>
    <submittedName>
        <fullName evidence="8">Unnamed protein product</fullName>
    </submittedName>
</protein>
<dbReference type="InterPro" id="IPR000719">
    <property type="entry name" value="Prot_kinase_dom"/>
</dbReference>
<dbReference type="InterPro" id="IPR011009">
    <property type="entry name" value="Kinase-like_dom_sf"/>
</dbReference>
<reference evidence="8" key="1">
    <citation type="submission" date="2023-04" db="EMBL/GenBank/DDBJ databases">
        <title>Phytophthora lilii NBRC 32176.</title>
        <authorList>
            <person name="Ichikawa N."/>
            <person name="Sato H."/>
            <person name="Tonouchi N."/>
        </authorList>
    </citation>
    <scope>NUCLEOTIDE SEQUENCE</scope>
    <source>
        <strain evidence="8">NBRC 32176</strain>
    </source>
</reference>
<keyword evidence="9" id="KW-1185">Reference proteome</keyword>
<evidence type="ECO:0000256" key="4">
    <source>
        <dbReference type="PROSITE-ProRule" id="PRU00023"/>
    </source>
</evidence>
<dbReference type="SUPFAM" id="SSF56112">
    <property type="entry name" value="Protein kinase-like (PK-like)"/>
    <property type="match status" value="2"/>
</dbReference>
<feature type="repeat" description="ANK" evidence="4">
    <location>
        <begin position="207"/>
        <end position="232"/>
    </location>
</feature>
<evidence type="ECO:0000256" key="3">
    <source>
        <dbReference type="ARBA" id="ARBA00022840"/>
    </source>
</evidence>
<feature type="repeat" description="ANK" evidence="4">
    <location>
        <begin position="577"/>
        <end position="609"/>
    </location>
</feature>
<feature type="repeat" description="ANK" evidence="4">
    <location>
        <begin position="241"/>
        <end position="273"/>
    </location>
</feature>
<dbReference type="Pfam" id="PF00023">
    <property type="entry name" value="Ank"/>
    <property type="match status" value="3"/>
</dbReference>
<feature type="binding site" evidence="5">
    <location>
        <position position="1306"/>
    </location>
    <ligand>
        <name>ATP</name>
        <dbReference type="ChEBI" id="CHEBI:30616"/>
    </ligand>
</feature>
<dbReference type="PROSITE" id="PS50011">
    <property type="entry name" value="PROTEIN_KINASE_DOM"/>
    <property type="match status" value="2"/>
</dbReference>
<dbReference type="EMBL" id="BSXW01000162">
    <property type="protein sequence ID" value="GMF13583.1"/>
    <property type="molecule type" value="Genomic_DNA"/>
</dbReference>
<dbReference type="PROSITE" id="PS00107">
    <property type="entry name" value="PROTEIN_KINASE_ATP"/>
    <property type="match status" value="1"/>
</dbReference>
<feature type="repeat" description="ANK" evidence="4">
    <location>
        <begin position="443"/>
        <end position="475"/>
    </location>
</feature>
<dbReference type="PROSITE" id="PS00109">
    <property type="entry name" value="PROTEIN_KINASE_TYR"/>
    <property type="match status" value="1"/>
</dbReference>
<feature type="repeat" description="ANK" evidence="4">
    <location>
        <begin position="174"/>
        <end position="206"/>
    </location>
</feature>
<feature type="repeat" description="ANK" evidence="4">
    <location>
        <begin position="140"/>
        <end position="173"/>
    </location>
</feature>
<dbReference type="Proteomes" id="UP001165083">
    <property type="component" value="Unassembled WGS sequence"/>
</dbReference>
<feature type="repeat" description="ANK" evidence="4">
    <location>
        <begin position="610"/>
        <end position="642"/>
    </location>
</feature>
<keyword evidence="1" id="KW-0808">Transferase</keyword>
<dbReference type="GO" id="GO:0005524">
    <property type="term" value="F:ATP binding"/>
    <property type="evidence" value="ECO:0007669"/>
    <property type="project" value="UniProtKB-UniRule"/>
</dbReference>
<keyword evidence="1" id="KW-0723">Serine/threonine-protein kinase</keyword>
<feature type="repeat" description="ANK" evidence="4">
    <location>
        <begin position="342"/>
        <end position="374"/>
    </location>
</feature>
<sequence length="1698" mass="186860">MRLAVPSARGLVGPIQTRPAGGHLPDGCDGDADAGHGPGRQKGVSCHEAGCSVGSGGAPADRGQFKLSEAMGNASRKSKRSNGNGQEALARPQQREVDEIMTGENGTSILIMEAAENGRLHLVRYVAEDFGQGVNATDEDGSTALMKAARKGHLEVVRYLTQDCGVDVDTRNQSGDTALTLAALTGQVAVVQFLVDCGADATIADRLGRTALMRAAEEGHLEIARYLTENGAIDVNSADMDGVTALMHAASNDHAEIVLYLAHNSAEVNVTDEDGATALMWAASSGHAELVRFLVEERGADVNATNSRGGSALMWAAGNGHLEVVRYLVEQRSMDVNTIDELSDTALMWAARSAHATVVQYLAEHGADVTAKDEHGRTGLMKAAERGHLDVVRYLAHHCCINVNAVDENGDTAITYAAGKGYVDPVRYMAEQLFADVDTRDKHGCTPLMWAARNGHIDAVRYLAKRCTDKNATDEDGNTALIKAAENGHADVVRYLTECNADANVSNSRGDTALMKATEEGHLNVVKFLVLHNKVNANATNTEGSSSLMRAVQLRKFEVAYFLARQPSANVNLANNNGFTALAYAAKWGHINLVRCLTELGADANIKDRYGDTALMKAAVNGRLDIVQYLTRFGADVNAVDKDGDTALIWAAERGHIDVVTHFVEQCNANINASNNSGLTALMYAAERGHVKVVRCLTMQCSIDLNAKSEAGDTALMKAVAEGYIEVARLLSRQRGIDVNSRNNRGETAIGIAVDGGHQEIQRLLTPLFRPVSQPPKSGNIPDNTLKMVQTKGLRLDRTSYTISPFEIELVHFSKKGNIGGNYRAKWLDADAVVKLYISDAFHLAFEEEVRRWHQLRHPNVVKMYGACDAGTHLKFFVCEYASKGSLLDHVWLNPDQRSLTLKFLHEAALGLAYLRERKIFHGDIRCSNVLIGRDNLAKLSNFALSSPASISGETSPHYRSTRWQAPEVLKGMRPSFESDVYSLGMCILEAVTRHVPWSGQPDDWMKKYKMSWSPESSSGNEPYCMPGDVHDLVWCMCCQDPYRRVSLSSVVYELEHLYSLACSSSENSRPTQPDPAPTNLLDDCNSRKTDWLWLLVLERMESCDNHEYCQAFLELKRFHERLQNATCHPTLLAQFNALLTDFEQTVNMSSEQIRIMQLSSSCATINSVQAFQWRMRSVLACLGESESALRKREVRWQQQRSTQIELFVLAVSDTYLLLQRAAFLKTLKAEIENRVSKYTPAQIGVMKKAYEEIASKVESDDLSELIPEWFIPWYELIVDKSKCLGNGGFGSVYRAKWLDSDVVVKHIKLLDAEREADSSFLNTSQSSLSACMGPSPSQAQVNASKKAEALEMFRREVDIWFGFSHPHVVRLFGACHVGRPFFVCEYATNGTLVSYLQKHPNELWAKLYESALGVQYLHARGVVHGDLKGDNVVIGSDMKAKVTDFGLSSIASTNAAPQISAALCWVAPECLRAASARPTFASDIYSLGMCIVQALRVVEAVTLGHDSRRCLPWANPDPMAVRYNATHGILPSRPSACEDNMWDLVRRMCALEPAQRIKISTVVDELARRKDNPDNYATATEPIDVMVEPFSHVSAAARELLARVEREDPEGDDSVVSLYFSMWDRIEQVYALVGENASDECQTELGMLVAKAKAATFKLPDRSGSLIDIAETTMRCYALQRRLEKFQDAYCLAASPP</sequence>
<dbReference type="Pfam" id="PF13637">
    <property type="entry name" value="Ank_4"/>
    <property type="match status" value="2"/>
</dbReference>
<dbReference type="OrthoDB" id="111909at2759"/>
<dbReference type="InterPro" id="IPR017441">
    <property type="entry name" value="Protein_kinase_ATP_BS"/>
</dbReference>
<dbReference type="InterPro" id="IPR001245">
    <property type="entry name" value="Ser-Thr/Tyr_kinase_cat_dom"/>
</dbReference>
<dbReference type="PROSITE" id="PS50088">
    <property type="entry name" value="ANK_REPEAT"/>
    <property type="match status" value="12"/>
</dbReference>
<name>A0A9W6TI86_9STRA</name>
<dbReference type="PROSITE" id="PS00108">
    <property type="entry name" value="PROTEIN_KINASE_ST"/>
    <property type="match status" value="1"/>
</dbReference>
<gene>
    <name evidence="8" type="ORF">Plil01_000404400</name>
</gene>
<feature type="domain" description="Protein kinase" evidence="7">
    <location>
        <begin position="808"/>
        <end position="1060"/>
    </location>
</feature>